<name>A0A7M5U6Z9_9CNID</name>
<organism evidence="3 4">
    <name type="scientific">Clytia hemisphaerica</name>
    <dbReference type="NCBI Taxonomy" id="252671"/>
    <lineage>
        <taxon>Eukaryota</taxon>
        <taxon>Metazoa</taxon>
        <taxon>Cnidaria</taxon>
        <taxon>Hydrozoa</taxon>
        <taxon>Hydroidolina</taxon>
        <taxon>Leptothecata</taxon>
        <taxon>Obeliida</taxon>
        <taxon>Clytiidae</taxon>
        <taxon>Clytia</taxon>
    </lineage>
</organism>
<dbReference type="InterPro" id="IPR042098">
    <property type="entry name" value="TauD-like_sf"/>
</dbReference>
<proteinExistence type="predicted"/>
<evidence type="ECO:0000259" key="2">
    <source>
        <dbReference type="Pfam" id="PF02668"/>
    </source>
</evidence>
<reference evidence="3" key="1">
    <citation type="submission" date="2021-01" db="UniProtKB">
        <authorList>
            <consortium name="EnsemblMetazoa"/>
        </authorList>
    </citation>
    <scope>IDENTIFICATION</scope>
</reference>
<dbReference type="InterPro" id="IPR050411">
    <property type="entry name" value="AlphaKG_dependent_hydroxylases"/>
</dbReference>
<accession>A0A7M5U6Z9</accession>
<dbReference type="PANTHER" id="PTHR10696:SF21">
    <property type="entry name" value="TAUD_TFDA-LIKE DOMAIN-CONTAINING PROTEIN"/>
    <property type="match status" value="1"/>
</dbReference>
<keyword evidence="1" id="KW-0560">Oxidoreductase</keyword>
<keyword evidence="4" id="KW-1185">Reference proteome</keyword>
<dbReference type="SUPFAM" id="SSF51197">
    <property type="entry name" value="Clavaminate synthase-like"/>
    <property type="match status" value="1"/>
</dbReference>
<dbReference type="RefSeq" id="XP_066924145.1">
    <property type="nucleotide sequence ID" value="XM_067068044.1"/>
</dbReference>
<feature type="domain" description="TauD/TfdA-like" evidence="2">
    <location>
        <begin position="91"/>
        <end position="371"/>
    </location>
</feature>
<dbReference type="InterPro" id="IPR003819">
    <property type="entry name" value="TauD/TfdA-like"/>
</dbReference>
<dbReference type="Pfam" id="PF02668">
    <property type="entry name" value="TauD"/>
    <property type="match status" value="1"/>
</dbReference>
<dbReference type="EnsemblMetazoa" id="CLYHEMT007042.1">
    <property type="protein sequence ID" value="CLYHEMP007042.1"/>
    <property type="gene ID" value="CLYHEMG007042"/>
</dbReference>
<sequence>MKIRFLFLHLKKIIKETKRSMSSEPLFTEIHSLCQQQPTIKCQNRKFLAGSTSKDFPETLPKFVHHDFKAIKITHKHRCQDIKRLGVAMRPALDSMFKAKKSAVLIKGLPISVGKDFHDFVEGCAYKAMTYESGSGFRAAVDDLVYTASDEPPPFSIEPHNEMSYLSKFPQKIIFCCLSTADKGGESPIVFNRDLIKKIKPEVLNKFRAKGIRYSRNLKHRKNTDYISWQSTFYTEEEKEAEKKMSKEGFQWEWKANGDVTIWYQQPAFYELANSGEEVWFNQMTANHCSYYKSHPMFADRAEDLPAHEYPYHCCYGDGEEIENDVMDHIRSVAWKNAMSLTLLPGDVLILDNLLCQHSRIGYEGGDRRILVFLGEHTNR</sequence>
<dbReference type="AlphaFoldDB" id="A0A7M5U6Z9"/>
<dbReference type="GO" id="GO:0016491">
    <property type="term" value="F:oxidoreductase activity"/>
    <property type="evidence" value="ECO:0007669"/>
    <property type="project" value="UniProtKB-KW"/>
</dbReference>
<dbReference type="OrthoDB" id="408743at2759"/>
<dbReference type="Gene3D" id="3.60.130.10">
    <property type="entry name" value="Clavaminate synthase-like"/>
    <property type="match status" value="1"/>
</dbReference>
<protein>
    <recommendedName>
        <fullName evidence="2">TauD/TfdA-like domain-containing protein</fullName>
    </recommendedName>
</protein>
<dbReference type="GeneID" id="136811442"/>
<evidence type="ECO:0000256" key="1">
    <source>
        <dbReference type="ARBA" id="ARBA00023002"/>
    </source>
</evidence>
<dbReference type="PANTHER" id="PTHR10696">
    <property type="entry name" value="GAMMA-BUTYROBETAINE HYDROXYLASE-RELATED"/>
    <property type="match status" value="1"/>
</dbReference>
<evidence type="ECO:0000313" key="3">
    <source>
        <dbReference type="EnsemblMetazoa" id="CLYHEMP007042.1"/>
    </source>
</evidence>
<evidence type="ECO:0000313" key="4">
    <source>
        <dbReference type="Proteomes" id="UP000594262"/>
    </source>
</evidence>
<dbReference type="Proteomes" id="UP000594262">
    <property type="component" value="Unplaced"/>
</dbReference>